<dbReference type="AlphaFoldDB" id="A0A9J6E9H6"/>
<evidence type="ECO:0000256" key="1">
    <source>
        <dbReference type="SAM" id="MobiDB-lite"/>
    </source>
</evidence>
<sequence>MKSWARPGYKEETVSSFGCGLVQRDKDAFKGTYNQDVEVPARGPEDEVARLIHSESHRGTLPSEPVYYGNIPFPPASINEGPDVSLCVRDELTLLLTTHDRSSLMNPRRAQPSHKQADQPGSPRSKRGQAGGGTKADVRNNKSEIRDMANAQRVFILEISAVSVNAAQKNVT</sequence>
<protein>
    <submittedName>
        <fullName evidence="2">Uncharacterized protein</fullName>
    </submittedName>
</protein>
<name>A0A9J6E9H6_RHIMP</name>
<dbReference type="EMBL" id="JABSTU010000005">
    <property type="protein sequence ID" value="KAH8030959.1"/>
    <property type="molecule type" value="Genomic_DNA"/>
</dbReference>
<reference evidence="2" key="1">
    <citation type="journal article" date="2020" name="Cell">
        <title>Large-Scale Comparative Analyses of Tick Genomes Elucidate Their Genetic Diversity and Vector Capacities.</title>
        <authorList>
            <consortium name="Tick Genome and Microbiome Consortium (TIGMIC)"/>
            <person name="Jia N."/>
            <person name="Wang J."/>
            <person name="Shi W."/>
            <person name="Du L."/>
            <person name="Sun Y."/>
            <person name="Zhan W."/>
            <person name="Jiang J.F."/>
            <person name="Wang Q."/>
            <person name="Zhang B."/>
            <person name="Ji P."/>
            <person name="Bell-Sakyi L."/>
            <person name="Cui X.M."/>
            <person name="Yuan T.T."/>
            <person name="Jiang B.G."/>
            <person name="Yang W.F."/>
            <person name="Lam T.T."/>
            <person name="Chang Q.C."/>
            <person name="Ding S.J."/>
            <person name="Wang X.J."/>
            <person name="Zhu J.G."/>
            <person name="Ruan X.D."/>
            <person name="Zhao L."/>
            <person name="Wei J.T."/>
            <person name="Ye R.Z."/>
            <person name="Que T.C."/>
            <person name="Du C.H."/>
            <person name="Zhou Y.H."/>
            <person name="Cheng J.X."/>
            <person name="Dai P.F."/>
            <person name="Guo W.B."/>
            <person name="Han X.H."/>
            <person name="Huang E.J."/>
            <person name="Li L.F."/>
            <person name="Wei W."/>
            <person name="Gao Y.C."/>
            <person name="Liu J.Z."/>
            <person name="Shao H.Z."/>
            <person name="Wang X."/>
            <person name="Wang C.C."/>
            <person name="Yang T.C."/>
            <person name="Huo Q.B."/>
            <person name="Li W."/>
            <person name="Chen H.Y."/>
            <person name="Chen S.E."/>
            <person name="Zhou L.G."/>
            <person name="Ni X.B."/>
            <person name="Tian J.H."/>
            <person name="Sheng Y."/>
            <person name="Liu T."/>
            <person name="Pan Y.S."/>
            <person name="Xia L.Y."/>
            <person name="Li J."/>
            <person name="Zhao F."/>
            <person name="Cao W.C."/>
        </authorList>
    </citation>
    <scope>NUCLEOTIDE SEQUENCE</scope>
    <source>
        <strain evidence="2">Rmic-2018</strain>
    </source>
</reference>
<keyword evidence="3" id="KW-1185">Reference proteome</keyword>
<evidence type="ECO:0000313" key="3">
    <source>
        <dbReference type="Proteomes" id="UP000821866"/>
    </source>
</evidence>
<evidence type="ECO:0000313" key="2">
    <source>
        <dbReference type="EMBL" id="KAH8030959.1"/>
    </source>
</evidence>
<gene>
    <name evidence="2" type="ORF">HPB51_012427</name>
</gene>
<dbReference type="Proteomes" id="UP000821866">
    <property type="component" value="Chromosome 3"/>
</dbReference>
<organism evidence="2 3">
    <name type="scientific">Rhipicephalus microplus</name>
    <name type="common">Cattle tick</name>
    <name type="synonym">Boophilus microplus</name>
    <dbReference type="NCBI Taxonomy" id="6941"/>
    <lineage>
        <taxon>Eukaryota</taxon>
        <taxon>Metazoa</taxon>
        <taxon>Ecdysozoa</taxon>
        <taxon>Arthropoda</taxon>
        <taxon>Chelicerata</taxon>
        <taxon>Arachnida</taxon>
        <taxon>Acari</taxon>
        <taxon>Parasitiformes</taxon>
        <taxon>Ixodida</taxon>
        <taxon>Ixodoidea</taxon>
        <taxon>Ixodidae</taxon>
        <taxon>Rhipicephalinae</taxon>
        <taxon>Rhipicephalus</taxon>
        <taxon>Boophilus</taxon>
    </lineage>
</organism>
<comment type="caution">
    <text evidence="2">The sequence shown here is derived from an EMBL/GenBank/DDBJ whole genome shotgun (WGS) entry which is preliminary data.</text>
</comment>
<proteinExistence type="predicted"/>
<accession>A0A9J6E9H6</accession>
<feature type="region of interest" description="Disordered" evidence="1">
    <location>
        <begin position="98"/>
        <end position="144"/>
    </location>
</feature>
<reference evidence="2" key="2">
    <citation type="submission" date="2021-09" db="EMBL/GenBank/DDBJ databases">
        <authorList>
            <person name="Jia N."/>
            <person name="Wang J."/>
            <person name="Shi W."/>
            <person name="Du L."/>
            <person name="Sun Y."/>
            <person name="Zhan W."/>
            <person name="Jiang J."/>
            <person name="Wang Q."/>
            <person name="Zhang B."/>
            <person name="Ji P."/>
            <person name="Sakyi L.B."/>
            <person name="Cui X."/>
            <person name="Yuan T."/>
            <person name="Jiang B."/>
            <person name="Yang W."/>
            <person name="Lam T.T.-Y."/>
            <person name="Chang Q."/>
            <person name="Ding S."/>
            <person name="Wang X."/>
            <person name="Zhu J."/>
            <person name="Ruan X."/>
            <person name="Zhao L."/>
            <person name="Wei J."/>
            <person name="Que T."/>
            <person name="Du C."/>
            <person name="Cheng J."/>
            <person name="Dai P."/>
            <person name="Han X."/>
            <person name="Huang E."/>
            <person name="Gao Y."/>
            <person name="Liu J."/>
            <person name="Shao H."/>
            <person name="Ye R."/>
            <person name="Li L."/>
            <person name="Wei W."/>
            <person name="Wang X."/>
            <person name="Wang C."/>
            <person name="Huo Q."/>
            <person name="Li W."/>
            <person name="Guo W."/>
            <person name="Chen H."/>
            <person name="Chen S."/>
            <person name="Zhou L."/>
            <person name="Zhou L."/>
            <person name="Ni X."/>
            <person name="Tian J."/>
            <person name="Zhou Y."/>
            <person name="Sheng Y."/>
            <person name="Liu T."/>
            <person name="Pan Y."/>
            <person name="Xia L."/>
            <person name="Li J."/>
            <person name="Zhao F."/>
            <person name="Cao W."/>
        </authorList>
    </citation>
    <scope>NUCLEOTIDE SEQUENCE</scope>
    <source>
        <strain evidence="2">Rmic-2018</strain>
        <tissue evidence="2">Larvae</tissue>
    </source>
</reference>